<evidence type="ECO:0000313" key="1">
    <source>
        <dbReference type="EMBL" id="QQK08760.1"/>
    </source>
</evidence>
<organism evidence="1 2">
    <name type="scientific">Miniphocaeibacter halophilus</name>
    <dbReference type="NCBI Taxonomy" id="2931922"/>
    <lineage>
        <taxon>Bacteria</taxon>
        <taxon>Bacillati</taxon>
        <taxon>Bacillota</taxon>
        <taxon>Tissierellia</taxon>
        <taxon>Tissierellales</taxon>
        <taxon>Peptoniphilaceae</taxon>
        <taxon>Miniphocaeibacter</taxon>
    </lineage>
</organism>
<dbReference type="EMBL" id="CP066744">
    <property type="protein sequence ID" value="QQK08760.1"/>
    <property type="molecule type" value="Genomic_DNA"/>
</dbReference>
<evidence type="ECO:0000313" key="2">
    <source>
        <dbReference type="Proteomes" id="UP000595814"/>
    </source>
</evidence>
<sequence>MKRENNNFNEESTDKLDISEINRKFYEQQYQEQEEEKKEKQKKERL</sequence>
<proteinExistence type="predicted"/>
<protein>
    <submittedName>
        <fullName evidence="1">Uncharacterized protein</fullName>
    </submittedName>
</protein>
<gene>
    <name evidence="1" type="ORF">JFY71_04265</name>
</gene>
<accession>A0AC61MYW6</accession>
<reference evidence="1 2" key="1">
    <citation type="journal article" date="2022" name="Int. J. Syst. Evol. Microbiol.">
        <title>Miniphocaeibacter halophilus sp. nov., an ammonium-tolerant acetate-producing bacterium isolated from a biogas system.</title>
        <authorList>
            <person name="Schnurer A."/>
            <person name="Singh A."/>
            <person name="Bi S."/>
            <person name="Qiao W."/>
            <person name="Westerholm M."/>
        </authorList>
    </citation>
    <scope>NUCLEOTIDE SEQUENCE [LARGE SCALE GENOMIC DNA]</scope>
    <source>
        <strain evidence="1 2">AMB_01</strain>
    </source>
</reference>
<dbReference type="Proteomes" id="UP000595814">
    <property type="component" value="Chromosome"/>
</dbReference>
<name>A0AC61MYW6_9FIRM</name>
<keyword evidence="2" id="KW-1185">Reference proteome</keyword>